<sequence>AVRAGAVPIGRLSVAQARILVALLLDHHPVDEARRLLAAAADPATTIPTPAGALPA</sequence>
<dbReference type="AlphaFoldDB" id="A0A399PR93"/>
<reference evidence="1 2" key="1">
    <citation type="submission" date="2018-08" db="EMBL/GenBank/DDBJ databases">
        <title>Genome Sequence of Clavibacter michiganensis Subspecies type strains, and the Atypical Peach-Colored Strains Isolated from Tomato.</title>
        <authorList>
            <person name="Osdaghi E."/>
            <person name="Portier P."/>
            <person name="Briand M."/>
            <person name="Jacques M.-A."/>
        </authorList>
    </citation>
    <scope>NUCLEOTIDE SEQUENCE [LARGE SCALE GENOMIC DNA]</scope>
    <source>
        <strain evidence="1 2">CFBP 7577</strain>
    </source>
</reference>
<proteinExistence type="predicted"/>
<dbReference type="Proteomes" id="UP000265361">
    <property type="component" value="Unassembled WGS sequence"/>
</dbReference>
<feature type="non-terminal residue" evidence="1">
    <location>
        <position position="1"/>
    </location>
</feature>
<dbReference type="EMBL" id="QWED01000382">
    <property type="protein sequence ID" value="RIJ07909.1"/>
    <property type="molecule type" value="Genomic_DNA"/>
</dbReference>
<accession>A0A399PR93</accession>
<evidence type="ECO:0000313" key="1">
    <source>
        <dbReference type="EMBL" id="RIJ07909.1"/>
    </source>
</evidence>
<gene>
    <name evidence="1" type="ORF">DZF97_11525</name>
</gene>
<evidence type="ECO:0000313" key="2">
    <source>
        <dbReference type="Proteomes" id="UP000265361"/>
    </source>
</evidence>
<organism evidence="1 2">
    <name type="scientific">Clavibacter nebraskensis</name>
    <dbReference type="NCBI Taxonomy" id="31963"/>
    <lineage>
        <taxon>Bacteria</taxon>
        <taxon>Bacillati</taxon>
        <taxon>Actinomycetota</taxon>
        <taxon>Actinomycetes</taxon>
        <taxon>Micrococcales</taxon>
        <taxon>Microbacteriaceae</taxon>
        <taxon>Clavibacter</taxon>
    </lineage>
</organism>
<comment type="caution">
    <text evidence="1">The sequence shown here is derived from an EMBL/GenBank/DDBJ whole genome shotgun (WGS) entry which is preliminary data.</text>
</comment>
<protein>
    <submittedName>
        <fullName evidence="1">Asparaginase</fullName>
    </submittedName>
</protein>
<name>A0A399PR93_9MICO</name>